<feature type="transmembrane region" description="Helical" evidence="1">
    <location>
        <begin position="120"/>
        <end position="138"/>
    </location>
</feature>
<protein>
    <recommendedName>
        <fullName evidence="2">DUF1468 domain-containing protein</fullName>
    </recommendedName>
</protein>
<dbReference type="RefSeq" id="WP_107296721.1">
    <property type="nucleotide sequence ID" value="NZ_PYMB01000001.1"/>
</dbReference>
<evidence type="ECO:0000313" key="4">
    <source>
        <dbReference type="Proteomes" id="UP000241346"/>
    </source>
</evidence>
<dbReference type="Proteomes" id="UP000241346">
    <property type="component" value="Unassembled WGS sequence"/>
</dbReference>
<evidence type="ECO:0000256" key="1">
    <source>
        <dbReference type="SAM" id="Phobius"/>
    </source>
</evidence>
<evidence type="ECO:0000259" key="2">
    <source>
        <dbReference type="Pfam" id="PF07331"/>
    </source>
</evidence>
<keyword evidence="1" id="KW-1133">Transmembrane helix</keyword>
<evidence type="ECO:0000313" key="3">
    <source>
        <dbReference type="EMBL" id="PSW16099.1"/>
    </source>
</evidence>
<keyword evidence="1" id="KW-0812">Transmembrane</keyword>
<proteinExistence type="predicted"/>
<organism evidence="3 4">
    <name type="scientific">Photobacterium rosenbergii</name>
    <dbReference type="NCBI Taxonomy" id="294936"/>
    <lineage>
        <taxon>Bacteria</taxon>
        <taxon>Pseudomonadati</taxon>
        <taxon>Pseudomonadota</taxon>
        <taxon>Gammaproteobacteria</taxon>
        <taxon>Vibrionales</taxon>
        <taxon>Vibrionaceae</taxon>
        <taxon>Photobacterium</taxon>
    </lineage>
</organism>
<dbReference type="EMBL" id="PYMB01000001">
    <property type="protein sequence ID" value="PSW16099.1"/>
    <property type="molecule type" value="Genomic_DNA"/>
</dbReference>
<dbReference type="Pfam" id="PF07331">
    <property type="entry name" value="TctB"/>
    <property type="match status" value="1"/>
</dbReference>
<comment type="caution">
    <text evidence="3">The sequence shown here is derived from an EMBL/GenBank/DDBJ whole genome shotgun (WGS) entry which is preliminary data.</text>
</comment>
<accession>A0A2T3NKU6</accession>
<feature type="domain" description="DUF1468" evidence="2">
    <location>
        <begin position="7"/>
        <end position="142"/>
    </location>
</feature>
<gene>
    <name evidence="3" type="ORF">C9J01_03580</name>
</gene>
<feature type="transmembrane region" description="Helical" evidence="1">
    <location>
        <begin position="7"/>
        <end position="26"/>
    </location>
</feature>
<feature type="transmembrane region" description="Helical" evidence="1">
    <location>
        <begin position="38"/>
        <end position="59"/>
    </location>
</feature>
<keyword evidence="1" id="KW-0472">Membrane</keyword>
<sequence length="148" mass="16722">MRYGKLVISAMFMALSLFTIYFANQLPDSRGGVPGPAVWPILISAIMFVAAFIVGIAALREKESLPLELLGDNQIRVYITMVALVVYFVCMNVIGFVVSTFVMLYGFITWFSNYKLLQRIGFSLVITTVVYCIFNYVLKVPFRFGILF</sequence>
<feature type="transmembrane region" description="Helical" evidence="1">
    <location>
        <begin position="79"/>
        <end position="108"/>
    </location>
</feature>
<reference evidence="3 4" key="1">
    <citation type="submission" date="2018-03" db="EMBL/GenBank/DDBJ databases">
        <title>Whole genome sequencing of Histamine producing bacteria.</title>
        <authorList>
            <person name="Butler K."/>
        </authorList>
    </citation>
    <scope>NUCLEOTIDE SEQUENCE [LARGE SCALE GENOMIC DNA]</scope>
    <source>
        <strain evidence="3 4">DSM 19138</strain>
    </source>
</reference>
<dbReference type="OrthoDB" id="7062528at2"/>
<dbReference type="InterPro" id="IPR009936">
    <property type="entry name" value="DUF1468"/>
</dbReference>
<dbReference type="AlphaFoldDB" id="A0A2T3NKU6"/>
<name>A0A2T3NKU6_9GAMM</name>